<dbReference type="OrthoDB" id="290005at2"/>
<evidence type="ECO:0000313" key="3">
    <source>
        <dbReference type="Proteomes" id="UP000317421"/>
    </source>
</evidence>
<feature type="chain" id="PRO_5023095579" evidence="1">
    <location>
        <begin position="21"/>
        <end position="157"/>
    </location>
</feature>
<organism evidence="2 3">
    <name type="scientific">Botrimarina colliarenosi</name>
    <dbReference type="NCBI Taxonomy" id="2528001"/>
    <lineage>
        <taxon>Bacteria</taxon>
        <taxon>Pseudomonadati</taxon>
        <taxon>Planctomycetota</taxon>
        <taxon>Planctomycetia</taxon>
        <taxon>Pirellulales</taxon>
        <taxon>Lacipirellulaceae</taxon>
        <taxon>Botrimarina</taxon>
    </lineage>
</organism>
<dbReference type="Proteomes" id="UP000317421">
    <property type="component" value="Unassembled WGS sequence"/>
</dbReference>
<keyword evidence="1" id="KW-0732">Signal</keyword>
<reference evidence="2 3" key="1">
    <citation type="submission" date="2019-02" db="EMBL/GenBank/DDBJ databases">
        <title>Deep-cultivation of Planctomycetes and their phenomic and genomic characterization uncovers novel biology.</title>
        <authorList>
            <person name="Wiegand S."/>
            <person name="Jogler M."/>
            <person name="Boedeker C."/>
            <person name="Pinto D."/>
            <person name="Vollmers J."/>
            <person name="Rivas-Marin E."/>
            <person name="Kohn T."/>
            <person name="Peeters S.H."/>
            <person name="Heuer A."/>
            <person name="Rast P."/>
            <person name="Oberbeckmann S."/>
            <person name="Bunk B."/>
            <person name="Jeske O."/>
            <person name="Meyerdierks A."/>
            <person name="Storesund J.E."/>
            <person name="Kallscheuer N."/>
            <person name="Luecker S."/>
            <person name="Lage O.M."/>
            <person name="Pohl T."/>
            <person name="Merkel B.J."/>
            <person name="Hornburger P."/>
            <person name="Mueller R.-W."/>
            <person name="Bruemmer F."/>
            <person name="Labrenz M."/>
            <person name="Spormann A.M."/>
            <person name="Op Den Camp H."/>
            <person name="Overmann J."/>
            <person name="Amann R."/>
            <person name="Jetten M.S.M."/>
            <person name="Mascher T."/>
            <person name="Medema M.H."/>
            <person name="Devos D.P."/>
            <person name="Kaster A.-K."/>
            <person name="Ovreas L."/>
            <person name="Rohde M."/>
            <person name="Galperin M.Y."/>
            <person name="Jogler C."/>
        </authorList>
    </citation>
    <scope>NUCLEOTIDE SEQUENCE [LARGE SCALE GENOMIC DNA]</scope>
    <source>
        <strain evidence="2 3">Pla108</strain>
    </source>
</reference>
<evidence type="ECO:0000313" key="2">
    <source>
        <dbReference type="EMBL" id="TWT99800.1"/>
    </source>
</evidence>
<dbReference type="AlphaFoldDB" id="A0A5C6AK58"/>
<dbReference type="RefSeq" id="WP_146443107.1">
    <property type="nucleotide sequence ID" value="NZ_SJPR01000001.1"/>
</dbReference>
<gene>
    <name evidence="2" type="ORF">Pla108_07430</name>
</gene>
<sequence precursor="true">MHRTFIALACSLGMVAIAEAQTGIGSRPQTAMSALGQTNVLSHRAGSGYRTAARNGVGSATGRPAAMGGKPFAAASTGPTISPYLNLFRTDSSSAAPNYYTFVRPMQDQYEANRLQQAQMQTLQRQVQQATYLSPATSVAGGARYGETGHYYGGWRR</sequence>
<evidence type="ECO:0000256" key="1">
    <source>
        <dbReference type="SAM" id="SignalP"/>
    </source>
</evidence>
<proteinExistence type="predicted"/>
<accession>A0A5C6AK58</accession>
<dbReference type="EMBL" id="SJPR01000001">
    <property type="protein sequence ID" value="TWT99800.1"/>
    <property type="molecule type" value="Genomic_DNA"/>
</dbReference>
<comment type="caution">
    <text evidence="2">The sequence shown here is derived from an EMBL/GenBank/DDBJ whole genome shotgun (WGS) entry which is preliminary data.</text>
</comment>
<keyword evidence="3" id="KW-1185">Reference proteome</keyword>
<protein>
    <submittedName>
        <fullName evidence="2">Uncharacterized protein</fullName>
    </submittedName>
</protein>
<feature type="signal peptide" evidence="1">
    <location>
        <begin position="1"/>
        <end position="20"/>
    </location>
</feature>
<name>A0A5C6AK58_9BACT</name>